<dbReference type="InterPro" id="IPR016163">
    <property type="entry name" value="Ald_DH_C"/>
</dbReference>
<dbReference type="AlphaFoldDB" id="A0A8H4SS85"/>
<dbReference type="SUPFAM" id="SSF53720">
    <property type="entry name" value="ALDH-like"/>
    <property type="match status" value="1"/>
</dbReference>
<dbReference type="InterPro" id="IPR015590">
    <property type="entry name" value="Aldehyde_DH_dom"/>
</dbReference>
<dbReference type="InterPro" id="IPR016161">
    <property type="entry name" value="Ald_DH/histidinol_DH"/>
</dbReference>
<dbReference type="Gene3D" id="3.40.605.10">
    <property type="entry name" value="Aldehyde Dehydrogenase, Chain A, domain 1"/>
    <property type="match status" value="1"/>
</dbReference>
<reference evidence="3" key="1">
    <citation type="journal article" date="2020" name="BMC Genomics">
        <title>Correction to: Identification and distribution of gene clusters required for synthesis of sphingolipid metabolism inhibitors in diverse species of the filamentous fungus Fusarium.</title>
        <authorList>
            <person name="Kim H.S."/>
            <person name="Lohmar J.M."/>
            <person name="Busman M."/>
            <person name="Brown D.W."/>
            <person name="Naumann T.A."/>
            <person name="Divon H.H."/>
            <person name="Lysoe E."/>
            <person name="Uhlig S."/>
            <person name="Proctor R.H."/>
        </authorList>
    </citation>
    <scope>NUCLEOTIDE SEQUENCE</scope>
    <source>
        <strain evidence="3">NRRL 20472</strain>
    </source>
</reference>
<dbReference type="GO" id="GO:0004777">
    <property type="term" value="F:succinate-semialdehyde dehydrogenase (NAD+) activity"/>
    <property type="evidence" value="ECO:0007669"/>
    <property type="project" value="TreeGrafter"/>
</dbReference>
<evidence type="ECO:0000256" key="1">
    <source>
        <dbReference type="ARBA" id="ARBA00023002"/>
    </source>
</evidence>
<keyword evidence="1" id="KW-0560">Oxidoreductase</keyword>
<sequence>MIVKPSPEIPLSVMALADLAQRASLPTGVLNVISTDNQNTPSVSERLCKHPSVRKVTFTGSTNIGSIIAKHCAVGLKKVTMGLGGNCPFIVFDDGNLDEAISALMILKWRTAGHACTHVNRVYVQSKVYEPFCQKMLEATQKLKQGHGAADGTTIGPLTTPR</sequence>
<dbReference type="Proteomes" id="UP000622797">
    <property type="component" value="Unassembled WGS sequence"/>
</dbReference>
<dbReference type="PANTHER" id="PTHR43353">
    <property type="entry name" value="SUCCINATE-SEMIALDEHYDE DEHYDROGENASE, MITOCHONDRIAL"/>
    <property type="match status" value="1"/>
</dbReference>
<dbReference type="OrthoDB" id="310895at2759"/>
<evidence type="ECO:0000313" key="3">
    <source>
        <dbReference type="EMBL" id="KAF4944844.1"/>
    </source>
</evidence>
<dbReference type="GO" id="GO:0009450">
    <property type="term" value="P:gamma-aminobutyric acid catabolic process"/>
    <property type="evidence" value="ECO:0007669"/>
    <property type="project" value="TreeGrafter"/>
</dbReference>
<evidence type="ECO:0000259" key="2">
    <source>
        <dbReference type="Pfam" id="PF00171"/>
    </source>
</evidence>
<protein>
    <recommendedName>
        <fullName evidence="2">Aldehyde dehydrogenase domain-containing protein</fullName>
    </recommendedName>
</protein>
<organism evidence="3 4">
    <name type="scientific">Fusarium sarcochroum</name>
    <dbReference type="NCBI Taxonomy" id="1208366"/>
    <lineage>
        <taxon>Eukaryota</taxon>
        <taxon>Fungi</taxon>
        <taxon>Dikarya</taxon>
        <taxon>Ascomycota</taxon>
        <taxon>Pezizomycotina</taxon>
        <taxon>Sordariomycetes</taxon>
        <taxon>Hypocreomycetidae</taxon>
        <taxon>Hypocreales</taxon>
        <taxon>Nectriaceae</taxon>
        <taxon>Fusarium</taxon>
        <taxon>Fusarium lateritium species complex</taxon>
    </lineage>
</organism>
<name>A0A8H4SS85_9HYPO</name>
<gene>
    <name evidence="3" type="ORF">FSARC_14566</name>
</gene>
<dbReference type="Gene3D" id="3.40.309.10">
    <property type="entry name" value="Aldehyde Dehydrogenase, Chain A, domain 2"/>
    <property type="match status" value="1"/>
</dbReference>
<dbReference type="InterPro" id="IPR050740">
    <property type="entry name" value="Aldehyde_DH_Superfamily"/>
</dbReference>
<evidence type="ECO:0000313" key="4">
    <source>
        <dbReference type="Proteomes" id="UP000622797"/>
    </source>
</evidence>
<accession>A0A8H4SS85</accession>
<feature type="domain" description="Aldehyde dehydrogenase" evidence="2">
    <location>
        <begin position="1"/>
        <end position="160"/>
    </location>
</feature>
<dbReference type="GO" id="GO:0005737">
    <property type="term" value="C:cytoplasm"/>
    <property type="evidence" value="ECO:0007669"/>
    <property type="project" value="TreeGrafter"/>
</dbReference>
<dbReference type="PANTHER" id="PTHR43353:SF7">
    <property type="entry name" value="SUCCINATE SEMIALDEHYDE DEHYDROGENASE (EUROFUNG)"/>
    <property type="match status" value="1"/>
</dbReference>
<dbReference type="Pfam" id="PF00171">
    <property type="entry name" value="Aldedh"/>
    <property type="match status" value="1"/>
</dbReference>
<dbReference type="EMBL" id="JABEXW010001286">
    <property type="protein sequence ID" value="KAF4944844.1"/>
    <property type="molecule type" value="Genomic_DNA"/>
</dbReference>
<proteinExistence type="predicted"/>
<reference evidence="3" key="2">
    <citation type="submission" date="2020-05" db="EMBL/GenBank/DDBJ databases">
        <authorList>
            <person name="Kim H.-S."/>
            <person name="Proctor R.H."/>
            <person name="Brown D.W."/>
        </authorList>
    </citation>
    <scope>NUCLEOTIDE SEQUENCE</scope>
    <source>
        <strain evidence="3">NRRL 20472</strain>
    </source>
</reference>
<comment type="caution">
    <text evidence="3">The sequence shown here is derived from an EMBL/GenBank/DDBJ whole genome shotgun (WGS) entry which is preliminary data.</text>
</comment>
<keyword evidence="4" id="KW-1185">Reference proteome</keyword>
<dbReference type="InterPro" id="IPR016162">
    <property type="entry name" value="Ald_DH_N"/>
</dbReference>